<protein>
    <submittedName>
        <fullName evidence="3">Epimerase</fullName>
    </submittedName>
</protein>
<dbReference type="AlphaFoldDB" id="A0A2D0AJ02"/>
<dbReference type="Gene3D" id="3.40.50.720">
    <property type="entry name" value="NAD(P)-binding Rossmann-like Domain"/>
    <property type="match status" value="1"/>
</dbReference>
<dbReference type="Proteomes" id="UP000197768">
    <property type="component" value="Unassembled WGS sequence"/>
</dbReference>
<dbReference type="PANTHER" id="PTHR43000">
    <property type="entry name" value="DTDP-D-GLUCOSE 4,6-DEHYDRATASE-RELATED"/>
    <property type="match status" value="1"/>
</dbReference>
<organism evidence="3 4">
    <name type="scientific">Flavobacterium davisii</name>
    <dbReference type="NCBI Taxonomy" id="2906077"/>
    <lineage>
        <taxon>Bacteria</taxon>
        <taxon>Pseudomonadati</taxon>
        <taxon>Bacteroidota</taxon>
        <taxon>Flavobacteriia</taxon>
        <taxon>Flavobacteriales</taxon>
        <taxon>Flavobacteriaceae</taxon>
        <taxon>Flavobacterium</taxon>
    </lineage>
</organism>
<accession>A0A2D0AJ02</accession>
<evidence type="ECO:0000256" key="1">
    <source>
        <dbReference type="ARBA" id="ARBA00007637"/>
    </source>
</evidence>
<dbReference type="InterPro" id="IPR001509">
    <property type="entry name" value="Epimerase_deHydtase"/>
</dbReference>
<sequence>MAYILVTGGAGNVASALVDKLAEDSSNYIVVVDNLSTGSLNKIPKKDNIKFIKANCNVYNDIVPIFGRYNFNYVFHYAAVVGVKRTLANPISVLDDIEGIKNILSLSKNSGVERVFFSSSSEVYGEPIEIPQNEKTTPLNSRLPYAIVKNVGEAFFKSYQQEYGLNYTIFRFFNTYGPNQSEDFVVARFLKAALKNETIYIYGDGMQTRSFCYVEDNIETCVKILNQGLCLNDVINIGSHKEQTILSLAQEIIQYTQSSSEIVFLPALPEGDMVRRCPDNSKMLSILNKDLITLEEGVAKLIAFYKKSNEYAFRK</sequence>
<feature type="domain" description="NAD-dependent epimerase/dehydratase" evidence="2">
    <location>
        <begin position="4"/>
        <end position="238"/>
    </location>
</feature>
<dbReference type="EMBL" id="MTCZ01000005">
    <property type="protein sequence ID" value="OWP85214.1"/>
    <property type="molecule type" value="Genomic_DNA"/>
</dbReference>
<evidence type="ECO:0000259" key="2">
    <source>
        <dbReference type="Pfam" id="PF01370"/>
    </source>
</evidence>
<dbReference type="Pfam" id="PF01370">
    <property type="entry name" value="Epimerase"/>
    <property type="match status" value="1"/>
</dbReference>
<proteinExistence type="inferred from homology"/>
<dbReference type="InterPro" id="IPR036291">
    <property type="entry name" value="NAD(P)-bd_dom_sf"/>
</dbReference>
<name>A0A2D0AJ02_9FLAO</name>
<gene>
    <name evidence="3" type="ORF">BWK59_01340</name>
</gene>
<reference evidence="3 4" key="1">
    <citation type="journal article" date="2017" name="Infect. Genet. Evol.">
        <title>Comparative genome analysis of fish pathogen Flavobacterium columnare reveals extensive sequence diversity within the species.</title>
        <authorList>
            <person name="Kayansamruaj P."/>
            <person name="Dong H.T."/>
            <person name="Hirono I."/>
            <person name="Kondo H."/>
            <person name="Senapin S."/>
            <person name="Rodkhum C."/>
        </authorList>
    </citation>
    <scope>NUCLEOTIDE SEQUENCE [LARGE SCALE GENOMIC DNA]</scope>
    <source>
        <strain evidence="3 4">1215</strain>
    </source>
</reference>
<dbReference type="SUPFAM" id="SSF51735">
    <property type="entry name" value="NAD(P)-binding Rossmann-fold domains"/>
    <property type="match status" value="1"/>
</dbReference>
<dbReference type="RefSeq" id="WP_088390308.1">
    <property type="nucleotide sequence ID" value="NZ_MTCZ01000005.1"/>
</dbReference>
<comment type="caution">
    <text evidence="3">The sequence shown here is derived from an EMBL/GenBank/DDBJ whole genome shotgun (WGS) entry which is preliminary data.</text>
</comment>
<comment type="similarity">
    <text evidence="1">Belongs to the NAD(P)-dependent epimerase/dehydratase family.</text>
</comment>
<evidence type="ECO:0000313" key="3">
    <source>
        <dbReference type="EMBL" id="OWP85214.1"/>
    </source>
</evidence>
<evidence type="ECO:0000313" key="4">
    <source>
        <dbReference type="Proteomes" id="UP000197768"/>
    </source>
</evidence>